<dbReference type="VEuPathDB" id="FungiDB:PC110_g13815"/>
<evidence type="ECO:0008006" key="3">
    <source>
        <dbReference type="Google" id="ProtNLM"/>
    </source>
</evidence>
<dbReference type="AlphaFoldDB" id="A0A8T1B5F3"/>
<evidence type="ECO:0000313" key="1">
    <source>
        <dbReference type="EMBL" id="KAG2893386.1"/>
    </source>
</evidence>
<dbReference type="EMBL" id="RCMK01001483">
    <property type="protein sequence ID" value="KAG2893386.1"/>
    <property type="molecule type" value="Genomic_DNA"/>
</dbReference>
<dbReference type="InterPro" id="IPR052050">
    <property type="entry name" value="SecEffector_AnkRepeat"/>
</dbReference>
<dbReference type="InterPro" id="IPR036770">
    <property type="entry name" value="Ankyrin_rpt-contain_sf"/>
</dbReference>
<dbReference type="PANTHER" id="PTHR46586:SF3">
    <property type="entry name" value="ANKYRIN REPEAT-CONTAINING PROTEIN"/>
    <property type="match status" value="1"/>
</dbReference>
<gene>
    <name evidence="1" type="ORF">PC117_g23774</name>
</gene>
<comment type="caution">
    <text evidence="1">The sequence shown here is derived from an EMBL/GenBank/DDBJ whole genome shotgun (WGS) entry which is preliminary data.</text>
</comment>
<organism evidence="1 2">
    <name type="scientific">Phytophthora cactorum</name>
    <dbReference type="NCBI Taxonomy" id="29920"/>
    <lineage>
        <taxon>Eukaryota</taxon>
        <taxon>Sar</taxon>
        <taxon>Stramenopiles</taxon>
        <taxon>Oomycota</taxon>
        <taxon>Peronosporomycetes</taxon>
        <taxon>Peronosporales</taxon>
        <taxon>Peronosporaceae</taxon>
        <taxon>Phytophthora</taxon>
    </lineage>
</organism>
<sequence length="374" mass="43084">MIRASRVPTDSFHGVRHWELLAGCDVAFGARAEGEGHWRPHLTRPEGDHLHQLRIEYSCGQNQIVCATERWQLYSAVVGLQELHNLGSQDLSEEDTLPTCTFQTGAWERWRSSCDVQGVVDWLIEYGRDWDFNWKAYVRFDCSEGMLKHLEEKRKSYPTTCPIVEAVATRRLDEVERLHCDASAYKIKVAMAEAARHNQVEVVKYLIKRYKTYNTRLAVETADAVAKLKHGRVDILKSFENDSDYETDEDYEDRRYERMEGRYRASDVLGEAARAGHREAVRWILDAARVESKTIHVIERAVRDGRHDVVVLLCSCCTKEERYLTLYRGISLRSTLDAIKAILRRVLTRKTGRYCGNTATKIQAPRRGDSQVST</sequence>
<dbReference type="SUPFAM" id="SSF140860">
    <property type="entry name" value="Pseudo ankyrin repeat-like"/>
    <property type="match status" value="1"/>
</dbReference>
<evidence type="ECO:0000313" key="2">
    <source>
        <dbReference type="Proteomes" id="UP000736787"/>
    </source>
</evidence>
<name>A0A8T1B5F3_9STRA</name>
<proteinExistence type="predicted"/>
<reference evidence="1" key="1">
    <citation type="submission" date="2018-10" db="EMBL/GenBank/DDBJ databases">
        <title>Effector identification in a new, highly contiguous assembly of the strawberry crown rot pathogen Phytophthora cactorum.</title>
        <authorList>
            <person name="Armitage A.D."/>
            <person name="Nellist C.F."/>
            <person name="Bates H."/>
            <person name="Vickerstaff R.J."/>
            <person name="Harrison R.J."/>
        </authorList>
    </citation>
    <scope>NUCLEOTIDE SEQUENCE</scope>
    <source>
        <strain evidence="1">4040</strain>
    </source>
</reference>
<protein>
    <recommendedName>
        <fullName evidence="3">Ankyrin repeat-containing domain</fullName>
    </recommendedName>
</protein>
<dbReference type="Proteomes" id="UP000736787">
    <property type="component" value="Unassembled WGS sequence"/>
</dbReference>
<accession>A0A8T1B5F3</accession>
<dbReference type="Gene3D" id="1.25.40.20">
    <property type="entry name" value="Ankyrin repeat-containing domain"/>
    <property type="match status" value="1"/>
</dbReference>
<dbReference type="PANTHER" id="PTHR46586">
    <property type="entry name" value="ANKYRIN REPEAT-CONTAINING PROTEIN"/>
    <property type="match status" value="1"/>
</dbReference>